<comment type="caution">
    <text evidence="2">The sequence shown here is derived from an EMBL/GenBank/DDBJ whole genome shotgun (WGS) entry which is preliminary data.</text>
</comment>
<evidence type="ECO:0000256" key="1">
    <source>
        <dbReference type="SAM" id="SignalP"/>
    </source>
</evidence>
<reference evidence="2 3" key="1">
    <citation type="submission" date="2023-07" db="EMBL/GenBank/DDBJ databases">
        <title>Comparative genomics of wheat-associated soil bacteria to identify genetic determinants of phenazine resistance.</title>
        <authorList>
            <person name="Mouncey N."/>
        </authorList>
    </citation>
    <scope>NUCLEOTIDE SEQUENCE [LARGE SCALE GENOMIC DNA]</scope>
    <source>
        <strain evidence="2 3">W4I11</strain>
    </source>
</reference>
<keyword evidence="1" id="KW-0732">Signal</keyword>
<evidence type="ECO:0000313" key="3">
    <source>
        <dbReference type="Proteomes" id="UP001237780"/>
    </source>
</evidence>
<sequence length="46" mass="4842">MMLLTILGSLALAVKIQVTAMTKALATKSRATAPISNRLGLFDPRG</sequence>
<name>A0ABU0S8V9_9HYPH</name>
<feature type="signal peptide" evidence="1">
    <location>
        <begin position="1"/>
        <end position="20"/>
    </location>
</feature>
<proteinExistence type="predicted"/>
<organism evidence="2 3">
    <name type="scientific">Phyllobacterium ifriqiyense</name>
    <dbReference type="NCBI Taxonomy" id="314238"/>
    <lineage>
        <taxon>Bacteria</taxon>
        <taxon>Pseudomonadati</taxon>
        <taxon>Pseudomonadota</taxon>
        <taxon>Alphaproteobacteria</taxon>
        <taxon>Hyphomicrobiales</taxon>
        <taxon>Phyllobacteriaceae</taxon>
        <taxon>Phyllobacterium</taxon>
    </lineage>
</organism>
<dbReference type="Proteomes" id="UP001237780">
    <property type="component" value="Unassembled WGS sequence"/>
</dbReference>
<feature type="chain" id="PRO_5046666840" evidence="1">
    <location>
        <begin position="21"/>
        <end position="46"/>
    </location>
</feature>
<protein>
    <submittedName>
        <fullName evidence="2">Uncharacterized protein</fullName>
    </submittedName>
</protein>
<evidence type="ECO:0000313" key="2">
    <source>
        <dbReference type="EMBL" id="MDQ0996173.1"/>
    </source>
</evidence>
<accession>A0ABU0S8V9</accession>
<keyword evidence="3" id="KW-1185">Reference proteome</keyword>
<dbReference type="EMBL" id="JAUSZT010000002">
    <property type="protein sequence ID" value="MDQ0996173.1"/>
    <property type="molecule type" value="Genomic_DNA"/>
</dbReference>
<gene>
    <name evidence="2" type="ORF">QFZ34_001350</name>
</gene>